<evidence type="ECO:0000313" key="9">
    <source>
        <dbReference type="EMBL" id="JAI62824.1"/>
    </source>
</evidence>
<feature type="compositionally biased region" description="Polar residues" evidence="7">
    <location>
        <begin position="882"/>
        <end position="893"/>
    </location>
</feature>
<evidence type="ECO:0000256" key="5">
    <source>
        <dbReference type="ARBA" id="ARBA00023242"/>
    </source>
</evidence>
<protein>
    <recommendedName>
        <fullName evidence="8">C2H2-type domain-containing protein</fullName>
    </recommendedName>
</protein>
<feature type="domain" description="C2H2-type" evidence="8">
    <location>
        <begin position="373"/>
        <end position="395"/>
    </location>
</feature>
<evidence type="ECO:0000256" key="7">
    <source>
        <dbReference type="SAM" id="MobiDB-lite"/>
    </source>
</evidence>
<reference evidence="9" key="1">
    <citation type="submission" date="2015-09" db="EMBL/GenBank/DDBJ databases">
        <title>Scylla olivacea transcriptome.</title>
        <authorList>
            <person name="Ikhwanuddin M."/>
        </authorList>
    </citation>
    <scope>NUCLEOTIDE SEQUENCE</scope>
</reference>
<sequence>MMPTSKTENEKSLSGIMEEHQLMNRNSGVALCEDMFDEDETPLIIDEGCLPQEDNHEKLTGGQASKLIKLKARKVMQETTNTYPCLECGKKFRRKVKLQAHLLTHKSKEEMECENCGKKFRKVELLFDHVCSGIGNSYKCSDCDEWFRLKRDLTVHQQKHKKVSTSDGVLDEKDTSEDLDFSSFVASFVKWPISCTHCRVELANLENYNVHMAAHKEGQPCVCAVCKMKFSCRDDYLLHKDLCHIEGIFECTRCSKRFHTEKKLGEHLETHCGEGTCCDTCGLSFMSKDKLASHMKVHKVNVFVCGKCKIIFKCNSSFKNHTCSIQDSSEKKFYTFGDTPKKKVNEQCLSSVSADDESDSEDPDLCQVVSESHLCKVCGDSFKQKDDLKLHLTNHFQCIECKKYFKNQTDLDMHAFLLAEEKVYSCCLCEAIVHGKKELEYHLSQHLASDDVPVDDLEWDDNTEGVQNVIPSLDATESTQPTLLESSVGNVKMHKVVPAGNNALKCSSCGKFVLLHHSLSAHIEPNTPVTDSDEEYVYISRLGSPQNKNKQKEETYCTCYHRLDFGLSEQSPSKSLNEYECQEVQNLINASQISTHLPPPKSAHESVDSKSESFLSEVTEDNSMVQMDVSNDKEGNSDKPDDFDEMLKPETESSCKASMNSNQLLNGDSMNSSASNISEHVVKINGKNRSDNSKVSLYNKEVSSPKRSGIKVIKVDKNVEPLPQKANVKEVVLNSNTGSGNMLIGKPMRIVVSTGLFGASGLNLAPLPVLNSNDVKKSASSLKNSGTKRSQPEMSLVNQEELILHSLTGDDISKSFPETSVSMPKKIKQEKSIKKLPPSKHKDKTEFIASQSKGNSLKVSISKKLITSSKPQKVKAEKRKNVNQQVLNPSNVTEMKEAKHARKPKDLSKEDPVLRASGKRERPSKRRPPFRKREQGKHKTRSDASMPNTNGSDPCYVPESNMIFKVEQLAYESDEDEDEEESLDFSGIKKEFLASDVFIKEEEWDIVDF</sequence>
<feature type="domain" description="C2H2-type" evidence="8">
    <location>
        <begin position="249"/>
        <end position="276"/>
    </location>
</feature>
<feature type="compositionally biased region" description="Basic and acidic residues" evidence="7">
    <location>
        <begin position="630"/>
        <end position="647"/>
    </location>
</feature>
<feature type="domain" description="C2H2-type" evidence="8">
    <location>
        <begin position="83"/>
        <end position="110"/>
    </location>
</feature>
<evidence type="ECO:0000259" key="8">
    <source>
        <dbReference type="PROSITE" id="PS50157"/>
    </source>
</evidence>
<organism evidence="9">
    <name type="scientific">Scylla olivacea</name>
    <name type="common">Orange mud crab</name>
    <name type="synonym">Cancer olivacea</name>
    <dbReference type="NCBI Taxonomy" id="85551"/>
    <lineage>
        <taxon>Eukaryota</taxon>
        <taxon>Metazoa</taxon>
        <taxon>Ecdysozoa</taxon>
        <taxon>Arthropoda</taxon>
        <taxon>Crustacea</taxon>
        <taxon>Multicrustacea</taxon>
        <taxon>Malacostraca</taxon>
        <taxon>Eumalacostraca</taxon>
        <taxon>Eucarida</taxon>
        <taxon>Decapoda</taxon>
        <taxon>Pleocyemata</taxon>
        <taxon>Brachyura</taxon>
        <taxon>Eubrachyura</taxon>
        <taxon>Portunoidea</taxon>
        <taxon>Portunidae</taxon>
        <taxon>Portuninae</taxon>
        <taxon>Scylla</taxon>
    </lineage>
</organism>
<dbReference type="PANTHER" id="PTHR24377">
    <property type="entry name" value="IP01015P-RELATED"/>
    <property type="match status" value="1"/>
</dbReference>
<dbReference type="InterPro" id="IPR050826">
    <property type="entry name" value="Krueppel_C2H2_ZnFinger"/>
</dbReference>
<dbReference type="EMBL" id="GDRN01076922">
    <property type="protein sequence ID" value="JAI62825.1"/>
    <property type="molecule type" value="Transcribed_RNA"/>
</dbReference>
<feature type="compositionally biased region" description="Basic and acidic residues" evidence="7">
    <location>
        <begin position="602"/>
        <end position="611"/>
    </location>
</feature>
<feature type="compositionally biased region" description="Polar residues" evidence="7">
    <location>
        <begin position="848"/>
        <end position="871"/>
    </location>
</feature>
<dbReference type="GO" id="GO:0008270">
    <property type="term" value="F:zinc ion binding"/>
    <property type="evidence" value="ECO:0007669"/>
    <property type="project" value="UniProtKB-KW"/>
</dbReference>
<keyword evidence="1" id="KW-0479">Metal-binding</keyword>
<dbReference type="Gene3D" id="3.30.160.60">
    <property type="entry name" value="Classic Zinc Finger"/>
    <property type="match status" value="5"/>
</dbReference>
<feature type="region of interest" description="Disordered" evidence="7">
    <location>
        <begin position="813"/>
        <end position="958"/>
    </location>
</feature>
<dbReference type="SUPFAM" id="SSF57667">
    <property type="entry name" value="beta-beta-alpha zinc fingers"/>
    <property type="match status" value="5"/>
</dbReference>
<keyword evidence="2" id="KW-0677">Repeat</keyword>
<evidence type="ECO:0000256" key="4">
    <source>
        <dbReference type="ARBA" id="ARBA00022833"/>
    </source>
</evidence>
<feature type="compositionally biased region" description="Polar residues" evidence="7">
    <location>
        <begin position="612"/>
        <end position="629"/>
    </location>
</feature>
<dbReference type="InterPro" id="IPR013087">
    <property type="entry name" value="Znf_C2H2_type"/>
</dbReference>
<feature type="compositionally biased region" description="Polar residues" evidence="7">
    <location>
        <begin position="943"/>
        <end position="952"/>
    </location>
</feature>
<dbReference type="EMBL" id="GDRN01076923">
    <property type="protein sequence ID" value="JAI62824.1"/>
    <property type="molecule type" value="Transcribed_RNA"/>
</dbReference>
<dbReference type="SMART" id="SM00355">
    <property type="entry name" value="ZnF_C2H2"/>
    <property type="match status" value="10"/>
</dbReference>
<evidence type="ECO:0000256" key="2">
    <source>
        <dbReference type="ARBA" id="ARBA00022737"/>
    </source>
</evidence>
<keyword evidence="4" id="KW-0862">Zinc</keyword>
<dbReference type="PROSITE" id="PS50157">
    <property type="entry name" value="ZINC_FINGER_C2H2_2"/>
    <property type="match status" value="6"/>
</dbReference>
<dbReference type="PROSITE" id="PS00028">
    <property type="entry name" value="ZINC_FINGER_C2H2_1"/>
    <property type="match status" value="7"/>
</dbReference>
<proteinExistence type="predicted"/>
<dbReference type="EMBL" id="GDRN01076919">
    <property type="protein sequence ID" value="JAI62826.1"/>
    <property type="molecule type" value="Transcribed_RNA"/>
</dbReference>
<feature type="compositionally biased region" description="Basic residues" evidence="7">
    <location>
        <begin position="922"/>
        <end position="940"/>
    </location>
</feature>
<evidence type="ECO:0000256" key="6">
    <source>
        <dbReference type="PROSITE-ProRule" id="PRU00042"/>
    </source>
</evidence>
<feature type="compositionally biased region" description="Basic and acidic residues" evidence="7">
    <location>
        <begin position="894"/>
        <end position="921"/>
    </location>
</feature>
<dbReference type="AlphaFoldDB" id="A0A0N7ZBX0"/>
<feature type="domain" description="C2H2-type" evidence="8">
    <location>
        <begin position="396"/>
        <end position="423"/>
    </location>
</feature>
<name>A0A0N7ZBX0_SCYOL</name>
<accession>A0A0N7ZBX0</accession>
<dbReference type="FunFam" id="3.30.160.60:FF:000100">
    <property type="entry name" value="Zinc finger 45-like"/>
    <property type="match status" value="1"/>
</dbReference>
<feature type="region of interest" description="Disordered" evidence="7">
    <location>
        <begin position="594"/>
        <end position="647"/>
    </location>
</feature>
<dbReference type="Pfam" id="PF00096">
    <property type="entry name" value="zf-C2H2"/>
    <property type="match status" value="2"/>
</dbReference>
<feature type="domain" description="C2H2-type" evidence="8">
    <location>
        <begin position="276"/>
        <end position="298"/>
    </location>
</feature>
<keyword evidence="3 6" id="KW-0863">Zinc-finger</keyword>
<dbReference type="InterPro" id="IPR036236">
    <property type="entry name" value="Znf_C2H2_sf"/>
</dbReference>
<evidence type="ECO:0000256" key="3">
    <source>
        <dbReference type="ARBA" id="ARBA00022771"/>
    </source>
</evidence>
<evidence type="ECO:0000256" key="1">
    <source>
        <dbReference type="ARBA" id="ARBA00022723"/>
    </source>
</evidence>
<feature type="domain" description="C2H2-type" evidence="8">
    <location>
        <begin position="138"/>
        <end position="160"/>
    </location>
</feature>
<keyword evidence="5" id="KW-0539">Nucleus</keyword>